<evidence type="ECO:0000313" key="2">
    <source>
        <dbReference type="EMBL" id="CAG7724111.1"/>
    </source>
</evidence>
<feature type="compositionally biased region" description="Polar residues" evidence="1">
    <location>
        <begin position="39"/>
        <end position="50"/>
    </location>
</feature>
<gene>
    <name evidence="2" type="ORF">AFUS01_LOCUS13151</name>
</gene>
<keyword evidence="3" id="KW-1185">Reference proteome</keyword>
<protein>
    <submittedName>
        <fullName evidence="2">Uncharacterized protein</fullName>
    </submittedName>
</protein>
<proteinExistence type="predicted"/>
<comment type="caution">
    <text evidence="2">The sequence shown here is derived from an EMBL/GenBank/DDBJ whole genome shotgun (WGS) entry which is preliminary data.</text>
</comment>
<dbReference type="AlphaFoldDB" id="A0A8J2P3G1"/>
<reference evidence="2" key="1">
    <citation type="submission" date="2021-06" db="EMBL/GenBank/DDBJ databases">
        <authorList>
            <person name="Hodson N. C."/>
            <person name="Mongue J. A."/>
            <person name="Jaron S. K."/>
        </authorList>
    </citation>
    <scope>NUCLEOTIDE SEQUENCE</scope>
</reference>
<evidence type="ECO:0000313" key="3">
    <source>
        <dbReference type="Proteomes" id="UP000708208"/>
    </source>
</evidence>
<organism evidence="2 3">
    <name type="scientific">Allacma fusca</name>
    <dbReference type="NCBI Taxonomy" id="39272"/>
    <lineage>
        <taxon>Eukaryota</taxon>
        <taxon>Metazoa</taxon>
        <taxon>Ecdysozoa</taxon>
        <taxon>Arthropoda</taxon>
        <taxon>Hexapoda</taxon>
        <taxon>Collembola</taxon>
        <taxon>Symphypleona</taxon>
        <taxon>Sminthuridae</taxon>
        <taxon>Allacma</taxon>
    </lineage>
</organism>
<feature type="region of interest" description="Disordered" evidence="1">
    <location>
        <begin position="1"/>
        <end position="50"/>
    </location>
</feature>
<feature type="non-terminal residue" evidence="2">
    <location>
        <position position="50"/>
    </location>
</feature>
<dbReference type="EMBL" id="CAJVCH010105806">
    <property type="protein sequence ID" value="CAG7724111.1"/>
    <property type="molecule type" value="Genomic_DNA"/>
</dbReference>
<sequence length="50" mass="5382">MMNQKNVKDAGETKKSNGSSLHQESDTESADSDMEEGSQESTTDVLTSSE</sequence>
<name>A0A8J2P3G1_9HEXA</name>
<accession>A0A8J2P3G1</accession>
<evidence type="ECO:0000256" key="1">
    <source>
        <dbReference type="SAM" id="MobiDB-lite"/>
    </source>
</evidence>
<feature type="compositionally biased region" description="Basic and acidic residues" evidence="1">
    <location>
        <begin position="1"/>
        <end position="15"/>
    </location>
</feature>
<dbReference type="Proteomes" id="UP000708208">
    <property type="component" value="Unassembled WGS sequence"/>
</dbReference>
<feature type="compositionally biased region" description="Acidic residues" evidence="1">
    <location>
        <begin position="26"/>
        <end position="38"/>
    </location>
</feature>